<evidence type="ECO:0000313" key="2">
    <source>
        <dbReference type="Proteomes" id="UP000184231"/>
    </source>
</evidence>
<organism evidence="1 2">
    <name type="scientific">Arenibacter nanhaiticus</name>
    <dbReference type="NCBI Taxonomy" id="558155"/>
    <lineage>
        <taxon>Bacteria</taxon>
        <taxon>Pseudomonadati</taxon>
        <taxon>Bacteroidota</taxon>
        <taxon>Flavobacteriia</taxon>
        <taxon>Flavobacteriales</taxon>
        <taxon>Flavobacteriaceae</taxon>
        <taxon>Arenibacter</taxon>
    </lineage>
</organism>
<dbReference type="STRING" id="558155.SAMN04487911_12279"/>
<sequence length="176" mass="19696">MKKCLLLLSLIAVFSGCDTLDELTKFEMDFNQRVVIPSSTRTSLPFDIYTPEKETNSESEFAVNDTRKDLIEEIVLRSLTMKVTEPSGADFSFLEAIEVYISAGDLPEIKIAWNEAVSENATGELELITSNADLKDYIKKDAYTLRLKTVTDEVLTSDHEIAVKSVFFVDAKILGL</sequence>
<dbReference type="Proteomes" id="UP000184231">
    <property type="component" value="Unassembled WGS sequence"/>
</dbReference>
<proteinExistence type="predicted"/>
<protein>
    <submittedName>
        <fullName evidence="1">Uncharacterized protein</fullName>
    </submittedName>
</protein>
<dbReference type="PROSITE" id="PS51257">
    <property type="entry name" value="PROKAR_LIPOPROTEIN"/>
    <property type="match status" value="1"/>
</dbReference>
<dbReference type="OrthoDB" id="672279at2"/>
<evidence type="ECO:0000313" key="1">
    <source>
        <dbReference type="EMBL" id="SHJ48608.1"/>
    </source>
</evidence>
<dbReference type="AlphaFoldDB" id="A0A1M6JPN9"/>
<dbReference type="EMBL" id="FQYX01000022">
    <property type="protein sequence ID" value="SHJ48608.1"/>
    <property type="molecule type" value="Genomic_DNA"/>
</dbReference>
<reference evidence="2" key="1">
    <citation type="submission" date="2016-11" db="EMBL/GenBank/DDBJ databases">
        <authorList>
            <person name="Varghese N."/>
            <person name="Submissions S."/>
        </authorList>
    </citation>
    <scope>NUCLEOTIDE SEQUENCE [LARGE SCALE GENOMIC DNA]</scope>
    <source>
        <strain evidence="2">CGMCC 1.8863</strain>
    </source>
</reference>
<accession>A0A1M6JPN9</accession>
<gene>
    <name evidence="1" type="ORF">SAMN04487911_12279</name>
</gene>
<name>A0A1M6JPN9_9FLAO</name>
<dbReference type="RefSeq" id="WP_072765197.1">
    <property type="nucleotide sequence ID" value="NZ_FQYX01000022.1"/>
</dbReference>
<keyword evidence="2" id="KW-1185">Reference proteome</keyword>